<dbReference type="Gene3D" id="2.30.30.140">
    <property type="match status" value="1"/>
</dbReference>
<evidence type="ECO:0000313" key="5">
    <source>
        <dbReference type="Proteomes" id="UP000008983"/>
    </source>
</evidence>
<keyword evidence="5" id="KW-1185">Reference proteome</keyword>
<feature type="coiled-coil region" evidence="1">
    <location>
        <begin position="144"/>
        <end position="171"/>
    </location>
</feature>
<dbReference type="SMART" id="SM00333">
    <property type="entry name" value="TUDOR"/>
    <property type="match status" value="1"/>
</dbReference>
<dbReference type="GO" id="GO:0003723">
    <property type="term" value="F:RNA binding"/>
    <property type="evidence" value="ECO:0007669"/>
    <property type="project" value="TreeGrafter"/>
</dbReference>
<dbReference type="PANTHER" id="PTHR12302:SF2">
    <property type="entry name" value="STAPHYLOCOCCAL NUCLEASE DOMAIN-CONTAINING PROTEIN 1"/>
    <property type="match status" value="1"/>
</dbReference>
<feature type="domain" description="Tudor" evidence="2">
    <location>
        <begin position="342"/>
        <end position="401"/>
    </location>
</feature>
<keyword evidence="4" id="KW-0378">Hydrolase</keyword>
<dbReference type="Gene3D" id="2.40.50.90">
    <property type="match status" value="3"/>
</dbReference>
<dbReference type="PROSITE" id="PS50830">
    <property type="entry name" value="TNASE_3"/>
    <property type="match status" value="1"/>
</dbReference>
<dbReference type="GeneID" id="14905685"/>
<dbReference type="GO" id="GO:1990599">
    <property type="term" value="F:3' overhang single-stranded DNA endodeoxyribonuclease activity"/>
    <property type="evidence" value="ECO:0007669"/>
    <property type="project" value="UniProtKB-EC"/>
</dbReference>
<sequence>MEKQERDKKTNKDLKVKNIEFIGEVLEVHSGDSLTIQSLKTKNVARFFLVNVRAPQLGTQERPHKPWAYESKEFLRKKLIGQKVDVIFEYEKMVKIQKAWEEENEAQNKQMNFATVFLQDTNINKLILQEGYALLNPARTDDEKSQFYQEYTQAEEEAKKKLKQIHSSKQAPIHLFNDYSRVKNKQKLNEAYTFLNSTPKLTGVVELIISGSLFKVRINEQACHILLLLSGIRCVPPDSNIAEYTTWANAALNFSKKNLLQRDVEIKLEKIDSKDILRNQNAGEYSDYQIQNISGKITTKVTEIISTDEFYVHDVQRIKDLDKIENELDDFDFDAFPKLKDPVSSGTPFVGVFSGDEKFYRGKVIRRLQGSKYEVFFIDYGFYDKINVEDMCKMPEKWINIPPFAVKLGLAYCQGLPDKHSLAVESDESFKDLVWEQKMDFQYVYQDNNGTKFAVVTKQGVNDINQSVNFKLIQKGLIRLNENVNLPEQYQKWKDEEEFVSEKKVGLWAFDTQFGQEDD</sequence>
<proteinExistence type="predicted"/>
<dbReference type="SUPFAM" id="SSF63748">
    <property type="entry name" value="Tudor/PWWP/MBT"/>
    <property type="match status" value="1"/>
</dbReference>
<dbReference type="AlphaFoldDB" id="G0QYW7"/>
<keyword evidence="1" id="KW-0175">Coiled coil</keyword>
<protein>
    <submittedName>
        <fullName evidence="4">Nuclease domain protein 1</fullName>
        <ecNumber evidence="4">3.1.31.1</ecNumber>
    </submittedName>
</protein>
<dbReference type="InterPro" id="IPR035437">
    <property type="entry name" value="SNase_OB-fold_sf"/>
</dbReference>
<dbReference type="PROSITE" id="PS50304">
    <property type="entry name" value="TUDOR"/>
    <property type="match status" value="1"/>
</dbReference>
<dbReference type="EMBL" id="GL984131">
    <property type="protein sequence ID" value="EGR29582.1"/>
    <property type="molecule type" value="Genomic_DNA"/>
</dbReference>
<reference evidence="4 5" key="1">
    <citation type="submission" date="2011-07" db="EMBL/GenBank/DDBJ databases">
        <authorList>
            <person name="Coyne R."/>
            <person name="Brami D."/>
            <person name="Johnson J."/>
            <person name="Hostetler J."/>
            <person name="Hannick L."/>
            <person name="Clark T."/>
            <person name="Cassidy-Hanley D."/>
            <person name="Inman J."/>
        </authorList>
    </citation>
    <scope>NUCLEOTIDE SEQUENCE [LARGE SCALE GENOMIC DNA]</scope>
    <source>
        <strain evidence="4 5">G5</strain>
    </source>
</reference>
<dbReference type="RefSeq" id="XP_004030818.1">
    <property type="nucleotide sequence ID" value="XM_004030770.1"/>
</dbReference>
<dbReference type="GO" id="GO:0005829">
    <property type="term" value="C:cytosol"/>
    <property type="evidence" value="ECO:0007669"/>
    <property type="project" value="TreeGrafter"/>
</dbReference>
<evidence type="ECO:0000256" key="1">
    <source>
        <dbReference type="SAM" id="Coils"/>
    </source>
</evidence>
<dbReference type="InterPro" id="IPR016071">
    <property type="entry name" value="Staphylococal_nuclease_OB-fold"/>
</dbReference>
<dbReference type="GO" id="GO:0005634">
    <property type="term" value="C:nucleus"/>
    <property type="evidence" value="ECO:0007669"/>
    <property type="project" value="TreeGrafter"/>
</dbReference>
<gene>
    <name evidence="4" type="ORF">IMG5_152930</name>
</gene>
<dbReference type="InParanoid" id="G0QYW7"/>
<evidence type="ECO:0000313" key="4">
    <source>
        <dbReference type="EMBL" id="EGR29582.1"/>
    </source>
</evidence>
<dbReference type="SMART" id="SM00318">
    <property type="entry name" value="SNc"/>
    <property type="match status" value="1"/>
</dbReference>
<dbReference type="SUPFAM" id="SSF50199">
    <property type="entry name" value="Staphylococcal nuclease"/>
    <property type="match status" value="3"/>
</dbReference>
<dbReference type="Pfam" id="PF00565">
    <property type="entry name" value="SNase"/>
    <property type="match status" value="1"/>
</dbReference>
<dbReference type="STRING" id="857967.G0QYW7"/>
<dbReference type="CDD" id="cd20379">
    <property type="entry name" value="Tudor_dTUD-like"/>
    <property type="match status" value="1"/>
</dbReference>
<dbReference type="eggNOG" id="KOG2039">
    <property type="taxonomic scope" value="Eukaryota"/>
</dbReference>
<dbReference type="Pfam" id="PF00567">
    <property type="entry name" value="TUDOR"/>
    <property type="match status" value="1"/>
</dbReference>
<feature type="domain" description="TNase-like" evidence="3">
    <location>
        <begin position="19"/>
        <end position="168"/>
    </location>
</feature>
<evidence type="ECO:0000259" key="3">
    <source>
        <dbReference type="PROSITE" id="PS50830"/>
    </source>
</evidence>
<evidence type="ECO:0000259" key="2">
    <source>
        <dbReference type="PROSITE" id="PS50304"/>
    </source>
</evidence>
<dbReference type="Proteomes" id="UP000008983">
    <property type="component" value="Unassembled WGS sequence"/>
</dbReference>
<organism evidence="4 5">
    <name type="scientific">Ichthyophthirius multifiliis</name>
    <name type="common">White spot disease agent</name>
    <name type="synonym">Ich</name>
    <dbReference type="NCBI Taxonomy" id="5932"/>
    <lineage>
        <taxon>Eukaryota</taxon>
        <taxon>Sar</taxon>
        <taxon>Alveolata</taxon>
        <taxon>Ciliophora</taxon>
        <taxon>Intramacronucleata</taxon>
        <taxon>Oligohymenophorea</taxon>
        <taxon>Hymenostomatida</taxon>
        <taxon>Ophryoglenina</taxon>
        <taxon>Ichthyophthirius</taxon>
    </lineage>
</organism>
<dbReference type="EC" id="3.1.31.1" evidence="4"/>
<dbReference type="OrthoDB" id="10023235at2759"/>
<dbReference type="GO" id="GO:0006402">
    <property type="term" value="P:mRNA catabolic process"/>
    <property type="evidence" value="ECO:0007669"/>
    <property type="project" value="TreeGrafter"/>
</dbReference>
<dbReference type="PANTHER" id="PTHR12302">
    <property type="entry name" value="EBNA2 BINDING PROTEIN P100"/>
    <property type="match status" value="1"/>
</dbReference>
<dbReference type="InterPro" id="IPR002999">
    <property type="entry name" value="Tudor"/>
</dbReference>
<dbReference type="OMA" id="CSLAYIN"/>
<name>G0QYW7_ICHMU</name>
<accession>G0QYW7</accession>